<keyword evidence="2" id="KW-0378">Hydrolase</keyword>
<reference evidence="5 6" key="1">
    <citation type="submission" date="2016-10" db="EMBL/GenBank/DDBJ databases">
        <authorList>
            <person name="de Groot N.N."/>
        </authorList>
    </citation>
    <scope>NUCLEOTIDE SEQUENCE [LARGE SCALE GENOMIC DNA]</scope>
    <source>
        <strain evidence="5 6">DSM 44945</strain>
    </source>
</reference>
<dbReference type="SUPFAM" id="SSF50891">
    <property type="entry name" value="Cyclophilin-like"/>
    <property type="match status" value="1"/>
</dbReference>
<dbReference type="Pfam" id="PF02682">
    <property type="entry name" value="CT_C_D"/>
    <property type="match status" value="1"/>
</dbReference>
<protein>
    <submittedName>
        <fullName evidence="5">Inhibitor of KinA</fullName>
    </submittedName>
</protein>
<dbReference type="SUPFAM" id="SSF160467">
    <property type="entry name" value="PH0987 N-terminal domain-like"/>
    <property type="match status" value="1"/>
</dbReference>
<dbReference type="NCBIfam" id="TIGR00370">
    <property type="entry name" value="5-oxoprolinase subunit PxpB"/>
    <property type="match status" value="1"/>
</dbReference>
<name>A0A1I2NQ08_9BACL</name>
<dbReference type="AlphaFoldDB" id="A0A1I2NQ08"/>
<dbReference type="Proteomes" id="UP000198661">
    <property type="component" value="Unassembled WGS sequence"/>
</dbReference>
<accession>A0A1I2NQ08</accession>
<proteinExistence type="predicted"/>
<dbReference type="EMBL" id="FOOK01000013">
    <property type="protein sequence ID" value="SFG03371.1"/>
    <property type="molecule type" value="Genomic_DNA"/>
</dbReference>
<evidence type="ECO:0000313" key="6">
    <source>
        <dbReference type="Proteomes" id="UP000198661"/>
    </source>
</evidence>
<dbReference type="Gene3D" id="3.30.1360.40">
    <property type="match status" value="1"/>
</dbReference>
<evidence type="ECO:0000259" key="4">
    <source>
        <dbReference type="SMART" id="SM00796"/>
    </source>
</evidence>
<dbReference type="PANTHER" id="PTHR34698">
    <property type="entry name" value="5-OXOPROLINASE SUBUNIT B"/>
    <property type="match status" value="1"/>
</dbReference>
<evidence type="ECO:0000313" key="5">
    <source>
        <dbReference type="EMBL" id="SFG03371.1"/>
    </source>
</evidence>
<gene>
    <name evidence="5" type="ORF">SAMN04488025_11325</name>
</gene>
<evidence type="ECO:0000256" key="1">
    <source>
        <dbReference type="ARBA" id="ARBA00022741"/>
    </source>
</evidence>
<evidence type="ECO:0000256" key="2">
    <source>
        <dbReference type="ARBA" id="ARBA00022801"/>
    </source>
</evidence>
<evidence type="ECO:0000256" key="3">
    <source>
        <dbReference type="ARBA" id="ARBA00022840"/>
    </source>
</evidence>
<dbReference type="InterPro" id="IPR003833">
    <property type="entry name" value="CT_C_D"/>
</dbReference>
<dbReference type="GO" id="GO:0016787">
    <property type="term" value="F:hydrolase activity"/>
    <property type="evidence" value="ECO:0007669"/>
    <property type="project" value="UniProtKB-KW"/>
</dbReference>
<dbReference type="SMART" id="SM00796">
    <property type="entry name" value="AHS1"/>
    <property type="match status" value="1"/>
</dbReference>
<keyword evidence="1" id="KW-0547">Nucleotide-binding</keyword>
<keyword evidence="3" id="KW-0067">ATP-binding</keyword>
<keyword evidence="6" id="KW-1185">Reference proteome</keyword>
<dbReference type="Gene3D" id="2.40.100.10">
    <property type="entry name" value="Cyclophilin-like"/>
    <property type="match status" value="1"/>
</dbReference>
<dbReference type="InterPro" id="IPR029000">
    <property type="entry name" value="Cyclophilin-like_dom_sf"/>
</dbReference>
<dbReference type="InterPro" id="IPR010016">
    <property type="entry name" value="PxpB"/>
</dbReference>
<dbReference type="RefSeq" id="WP_342713745.1">
    <property type="nucleotide sequence ID" value="NZ_FOOK01000013.1"/>
</dbReference>
<dbReference type="STRING" id="201973.SAMN04488025_11325"/>
<dbReference type="GO" id="GO:0005524">
    <property type="term" value="F:ATP binding"/>
    <property type="evidence" value="ECO:0007669"/>
    <property type="project" value="UniProtKB-KW"/>
</dbReference>
<organism evidence="5 6">
    <name type="scientific">Planifilum fulgidum</name>
    <dbReference type="NCBI Taxonomy" id="201973"/>
    <lineage>
        <taxon>Bacteria</taxon>
        <taxon>Bacillati</taxon>
        <taxon>Bacillota</taxon>
        <taxon>Bacilli</taxon>
        <taxon>Bacillales</taxon>
        <taxon>Thermoactinomycetaceae</taxon>
        <taxon>Planifilum</taxon>
    </lineage>
</organism>
<feature type="domain" description="Carboxyltransferase" evidence="4">
    <location>
        <begin position="3"/>
        <end position="204"/>
    </location>
</feature>
<dbReference type="PANTHER" id="PTHR34698:SF2">
    <property type="entry name" value="5-OXOPROLINASE SUBUNIT B"/>
    <property type="match status" value="1"/>
</dbReference>
<sequence>MILSVKPLGDTAVTVRLGDAIHPDVHRRVRGFCHHLEKNAPPGVVEWVPAYGSVTVFYRPHVIRYKELAKRLSDLAADLDRVRLPPARLVVLPTVYGGEWGPDLSFVAEHNGLTPEEVIRLHSGRDYLVYMMGFVPGFPYLGGMSRKIAAPRLERPRSRIPEGSVGIAGNQTGVYPLETPGGWRLIGRTPVRLYDPHREEPILLRMGDRLRFRPVGEEEYREIEEQVRRGTYLVEIRDCTEGEEA</sequence>